<dbReference type="Gene3D" id="3.40.640.10">
    <property type="entry name" value="Type I PLP-dependent aspartate aminotransferase-like (Major domain)"/>
    <property type="match status" value="1"/>
</dbReference>
<dbReference type="GO" id="GO:0008732">
    <property type="term" value="F:L-allo-threonine aldolase activity"/>
    <property type="evidence" value="ECO:0007669"/>
    <property type="project" value="TreeGrafter"/>
</dbReference>
<dbReference type="InterPro" id="IPR023603">
    <property type="entry name" value="Low_specificity_L-TA-like"/>
</dbReference>
<name>A0A9W8U2A9_9AGAR</name>
<comment type="caution">
    <text evidence="7">The sequence shown here is derived from an EMBL/GenBank/DDBJ whole genome shotgun (WGS) entry which is preliminary data.</text>
</comment>
<dbReference type="Gene3D" id="3.90.1150.10">
    <property type="entry name" value="Aspartate Aminotransferase, domain 1"/>
    <property type="match status" value="1"/>
</dbReference>
<evidence type="ECO:0000256" key="3">
    <source>
        <dbReference type="ARBA" id="ARBA00022898"/>
    </source>
</evidence>
<dbReference type="AlphaFoldDB" id="A0A9W8U2A9"/>
<evidence type="ECO:0000256" key="1">
    <source>
        <dbReference type="ARBA" id="ARBA00001933"/>
    </source>
</evidence>
<feature type="domain" description="Aromatic amino acid beta-eliminating lyase/threonine aldolase" evidence="6">
    <location>
        <begin position="44"/>
        <end position="331"/>
    </location>
</feature>
<evidence type="ECO:0000256" key="2">
    <source>
        <dbReference type="ARBA" id="ARBA00006966"/>
    </source>
</evidence>
<dbReference type="PIRSF" id="PIRSF017617">
    <property type="entry name" value="Thr_aldolase"/>
    <property type="match status" value="1"/>
</dbReference>
<dbReference type="FunFam" id="3.40.640.10:FF:000030">
    <property type="entry name" value="Low-specificity L-threonine aldolase"/>
    <property type="match status" value="1"/>
</dbReference>
<evidence type="ECO:0000256" key="4">
    <source>
        <dbReference type="ARBA" id="ARBA00023239"/>
    </source>
</evidence>
<dbReference type="InterPro" id="IPR015421">
    <property type="entry name" value="PyrdxlP-dep_Trfase_major"/>
</dbReference>
<dbReference type="GO" id="GO:0006545">
    <property type="term" value="P:glycine biosynthetic process"/>
    <property type="evidence" value="ECO:0007669"/>
    <property type="project" value="TreeGrafter"/>
</dbReference>
<dbReference type="Pfam" id="PF01212">
    <property type="entry name" value="Beta_elim_lyase"/>
    <property type="match status" value="1"/>
</dbReference>
<sequence>MSQAKISDAAKARVAEEIKFDILAGVPELEGDNELKRSQIARTFISDTITVPTKEMYSYALLASLGDDVYHEPSTAQHAEQAYSALEAHIANITGKEAGLFMPSGTMSNQIGLRTHLMQPPYTILCDNRAHIYKYEVGGAGFHSGAALTPVAPSNGHHLTLKDVEANIVYGPDVHFAPTEVIALENTLNGTIFPQDDIIAISQFAHSKGIKMHLDGARIWHVAAETGMSLKELLEPFDTASLCFSKGLGAPIGSCLVGSKEYITRARRIRKLFGGGMRQTGFLAGAAAYALTYNFPLLPRVHTLASKLQKSLEDVGVTILSPAETCMVFFDASSIGSNYDEIAERGAALPEPLFLGGSRVVLHIQTSEAAVDDFINLLATIAEEKRKAGFVKPETQANGHPDVYVRRAH</sequence>
<dbReference type="Proteomes" id="UP001142393">
    <property type="component" value="Unassembled WGS sequence"/>
</dbReference>
<keyword evidence="3" id="KW-0663">Pyridoxal phosphate</keyword>
<dbReference type="PANTHER" id="PTHR48097:SF9">
    <property type="entry name" value="L-THREONINE ALDOLASE"/>
    <property type="match status" value="1"/>
</dbReference>
<dbReference type="GO" id="GO:0005829">
    <property type="term" value="C:cytosol"/>
    <property type="evidence" value="ECO:0007669"/>
    <property type="project" value="TreeGrafter"/>
</dbReference>
<gene>
    <name evidence="7" type="ORF">DFH05DRAFT_1386857</name>
</gene>
<protein>
    <submittedName>
        <fullName evidence="7">Pyridoxal phosphate-dependent transferase</fullName>
    </submittedName>
</protein>
<comment type="cofactor">
    <cofactor evidence="1">
        <name>pyridoxal 5'-phosphate</name>
        <dbReference type="ChEBI" id="CHEBI:597326"/>
    </cofactor>
</comment>
<dbReference type="SUPFAM" id="SSF53383">
    <property type="entry name" value="PLP-dependent transferases"/>
    <property type="match status" value="1"/>
</dbReference>
<keyword evidence="8" id="KW-1185">Reference proteome</keyword>
<dbReference type="InterPro" id="IPR015424">
    <property type="entry name" value="PyrdxlP-dep_Trfase"/>
</dbReference>
<comment type="similarity">
    <text evidence="2">Belongs to the threonine aldolase family.</text>
</comment>
<dbReference type="EMBL" id="JANVFU010000001">
    <property type="protein sequence ID" value="KAJ3750096.1"/>
    <property type="molecule type" value="Genomic_DNA"/>
</dbReference>
<keyword evidence="7" id="KW-0808">Transferase</keyword>
<dbReference type="GO" id="GO:0006567">
    <property type="term" value="P:L-threonine catabolic process"/>
    <property type="evidence" value="ECO:0007669"/>
    <property type="project" value="TreeGrafter"/>
</dbReference>
<evidence type="ECO:0000313" key="7">
    <source>
        <dbReference type="EMBL" id="KAJ3750096.1"/>
    </source>
</evidence>
<dbReference type="InterPro" id="IPR015422">
    <property type="entry name" value="PyrdxlP-dep_Trfase_small"/>
</dbReference>
<dbReference type="GO" id="GO:0016740">
    <property type="term" value="F:transferase activity"/>
    <property type="evidence" value="ECO:0007669"/>
    <property type="project" value="UniProtKB-KW"/>
</dbReference>
<keyword evidence="4" id="KW-0456">Lyase</keyword>
<dbReference type="InterPro" id="IPR001597">
    <property type="entry name" value="ArAA_b-elim_lyase/Thr_aldolase"/>
</dbReference>
<accession>A0A9W8U2A9</accession>
<proteinExistence type="inferred from homology"/>
<organism evidence="7 8">
    <name type="scientific">Lentinula detonsa</name>
    <dbReference type="NCBI Taxonomy" id="2804962"/>
    <lineage>
        <taxon>Eukaryota</taxon>
        <taxon>Fungi</taxon>
        <taxon>Dikarya</taxon>
        <taxon>Basidiomycota</taxon>
        <taxon>Agaricomycotina</taxon>
        <taxon>Agaricomycetes</taxon>
        <taxon>Agaricomycetidae</taxon>
        <taxon>Agaricales</taxon>
        <taxon>Marasmiineae</taxon>
        <taxon>Omphalotaceae</taxon>
        <taxon>Lentinula</taxon>
    </lineage>
</organism>
<evidence type="ECO:0000259" key="6">
    <source>
        <dbReference type="Pfam" id="PF01212"/>
    </source>
</evidence>
<evidence type="ECO:0000256" key="5">
    <source>
        <dbReference type="PIRSR" id="PIRSR017617-1"/>
    </source>
</evidence>
<dbReference type="PANTHER" id="PTHR48097">
    <property type="entry name" value="L-THREONINE ALDOLASE-RELATED"/>
    <property type="match status" value="1"/>
</dbReference>
<evidence type="ECO:0000313" key="8">
    <source>
        <dbReference type="Proteomes" id="UP001142393"/>
    </source>
</evidence>
<feature type="modified residue" description="N6-(pyridoxal phosphate)lysine" evidence="5">
    <location>
        <position position="246"/>
    </location>
</feature>
<dbReference type="NCBIfam" id="NF041359">
    <property type="entry name" value="GntG_guanitoxin"/>
    <property type="match status" value="1"/>
</dbReference>
<reference evidence="7 8" key="1">
    <citation type="journal article" date="2023" name="Proc. Natl. Acad. Sci. U.S.A.">
        <title>A global phylogenomic analysis of the shiitake genus Lentinula.</title>
        <authorList>
            <person name="Sierra-Patev S."/>
            <person name="Min B."/>
            <person name="Naranjo-Ortiz M."/>
            <person name="Looney B."/>
            <person name="Konkel Z."/>
            <person name="Slot J.C."/>
            <person name="Sakamoto Y."/>
            <person name="Steenwyk J.L."/>
            <person name="Rokas A."/>
            <person name="Carro J."/>
            <person name="Camarero S."/>
            <person name="Ferreira P."/>
            <person name="Molpeceres G."/>
            <person name="Ruiz-Duenas F.J."/>
            <person name="Serrano A."/>
            <person name="Henrissat B."/>
            <person name="Drula E."/>
            <person name="Hughes K.W."/>
            <person name="Mata J.L."/>
            <person name="Ishikawa N.K."/>
            <person name="Vargas-Isla R."/>
            <person name="Ushijima S."/>
            <person name="Smith C.A."/>
            <person name="Donoghue J."/>
            <person name="Ahrendt S."/>
            <person name="Andreopoulos W."/>
            <person name="He G."/>
            <person name="LaButti K."/>
            <person name="Lipzen A."/>
            <person name="Ng V."/>
            <person name="Riley R."/>
            <person name="Sandor L."/>
            <person name="Barry K."/>
            <person name="Martinez A.T."/>
            <person name="Xiao Y."/>
            <person name="Gibbons J.G."/>
            <person name="Terashima K."/>
            <person name="Grigoriev I.V."/>
            <person name="Hibbett D."/>
        </authorList>
    </citation>
    <scope>NUCLEOTIDE SEQUENCE [LARGE SCALE GENOMIC DNA]</scope>
    <source>
        <strain evidence="7 8">TFB7810</strain>
    </source>
</reference>